<evidence type="ECO:0000313" key="2">
    <source>
        <dbReference type="EMBL" id="KAL0948376.1"/>
    </source>
</evidence>
<evidence type="ECO:0000259" key="1">
    <source>
        <dbReference type="PROSITE" id="PS50011"/>
    </source>
</evidence>
<dbReference type="PROSITE" id="PS50011">
    <property type="entry name" value="PROTEIN_KINASE_DOM"/>
    <property type="match status" value="1"/>
</dbReference>
<dbReference type="Proteomes" id="UP001556367">
    <property type="component" value="Unassembled WGS sequence"/>
</dbReference>
<evidence type="ECO:0000313" key="3">
    <source>
        <dbReference type="Proteomes" id="UP001556367"/>
    </source>
</evidence>
<keyword evidence="3" id="KW-1185">Reference proteome</keyword>
<dbReference type="InterPro" id="IPR011009">
    <property type="entry name" value="Kinase-like_dom_sf"/>
</dbReference>
<dbReference type="InterPro" id="IPR051681">
    <property type="entry name" value="Ser/Thr_Kinases-Pseudokinases"/>
</dbReference>
<dbReference type="SUPFAM" id="SSF56112">
    <property type="entry name" value="Protein kinase-like (PK-like)"/>
    <property type="match status" value="1"/>
</dbReference>
<dbReference type="PROSITE" id="PS00108">
    <property type="entry name" value="PROTEIN_KINASE_ST"/>
    <property type="match status" value="1"/>
</dbReference>
<organism evidence="2 3">
    <name type="scientific">Hohenbuehelia grisea</name>
    <dbReference type="NCBI Taxonomy" id="104357"/>
    <lineage>
        <taxon>Eukaryota</taxon>
        <taxon>Fungi</taxon>
        <taxon>Dikarya</taxon>
        <taxon>Basidiomycota</taxon>
        <taxon>Agaricomycotina</taxon>
        <taxon>Agaricomycetes</taxon>
        <taxon>Agaricomycetidae</taxon>
        <taxon>Agaricales</taxon>
        <taxon>Pleurotineae</taxon>
        <taxon>Pleurotaceae</taxon>
        <taxon>Hohenbuehelia</taxon>
    </lineage>
</organism>
<proteinExistence type="predicted"/>
<comment type="caution">
    <text evidence="2">The sequence shown here is derived from an EMBL/GenBank/DDBJ whole genome shotgun (WGS) entry which is preliminary data.</text>
</comment>
<reference evidence="3" key="1">
    <citation type="submission" date="2024-06" db="EMBL/GenBank/DDBJ databases">
        <title>Multi-omics analyses provide insights into the biosynthesis of the anticancer antibiotic pleurotin in Hohenbuehelia grisea.</title>
        <authorList>
            <person name="Weaver J.A."/>
            <person name="Alberti F."/>
        </authorList>
    </citation>
    <scope>NUCLEOTIDE SEQUENCE [LARGE SCALE GENOMIC DNA]</scope>
    <source>
        <strain evidence="3">T-177</strain>
    </source>
</reference>
<gene>
    <name evidence="2" type="ORF">HGRIS_010958</name>
</gene>
<dbReference type="InterPro" id="IPR001245">
    <property type="entry name" value="Ser-Thr/Tyr_kinase_cat_dom"/>
</dbReference>
<dbReference type="Pfam" id="PF07714">
    <property type="entry name" value="PK_Tyr_Ser-Thr"/>
    <property type="match status" value="1"/>
</dbReference>
<accession>A0ABR3IYC8</accession>
<dbReference type="Gene3D" id="1.10.510.10">
    <property type="entry name" value="Transferase(Phosphotransferase) domain 1"/>
    <property type="match status" value="1"/>
</dbReference>
<protein>
    <recommendedName>
        <fullName evidence="1">Protein kinase domain-containing protein</fullName>
    </recommendedName>
</protein>
<dbReference type="PANTHER" id="PTHR44329">
    <property type="entry name" value="SERINE/THREONINE-PROTEIN KINASE TNNI3K-RELATED"/>
    <property type="match status" value="1"/>
</dbReference>
<sequence>MSSMLVPHYFPPFLWKFMLSDVGQISHVLRDPRVHIYDMYENELTETRRMPEKARSVFQDFHDEDMANHASLRCKQTLADAEAAFEELESDAEKTLLELMRSIPEPSESHGHKTVLPMDKHAIDRLRTYLVFLRFRNCTEYTNIIASMRDRTPTIQDSAMLMTFRPFFSQIRRRLILKSFLKFLRHPLQVREEDRPPPPPVHDRRDPYQEAVNQYCWRFCEAEVCLGIASEKAEFIVTNTCFGTLNENITFGEDRDASDLFFPIIPTMAVYILANPEIFEAQDSFPLPVACTRTLRPKTWIECGIESASDVYLRNAMLLQTYPNHIYFSNLLSVAQSVSAYDEFRWSPEHQDYSRLKQRCRQKYTMEGVKKTLVVKGEVIITDLTDEVVRVGHDAVCQGSFSDVWKGLWRDPTSPQPRFVALKYLRQIMVQNVREKLMKRLQDEIIAWYRLRHPNISRFYGVIQTPNTIAMVSPWCDYGTITHYLKAHPSVNRFRLLAQIASGVAYLHGHKPMVVHGDLKGGNILIGEEGQALITDFGLSKVVEEMTDSMNLGTSFFAGSTRWMAPELILALVEDDGRPPPITPQSDVYSFASVCLEVVTGRLPYPHRTNDNAVTVDILRGIRPCRGALCNMHIKTEVEEAFWDMLNRCWDTIGCMRPSMLDMTTFFTSSIFMTE</sequence>
<name>A0ABR3IYC8_9AGAR</name>
<dbReference type="SMART" id="SM00220">
    <property type="entry name" value="S_TKc"/>
    <property type="match status" value="1"/>
</dbReference>
<feature type="domain" description="Protein kinase" evidence="1">
    <location>
        <begin position="390"/>
        <end position="673"/>
    </location>
</feature>
<dbReference type="InterPro" id="IPR000719">
    <property type="entry name" value="Prot_kinase_dom"/>
</dbReference>
<dbReference type="EMBL" id="JASNQZ010000014">
    <property type="protein sequence ID" value="KAL0948376.1"/>
    <property type="molecule type" value="Genomic_DNA"/>
</dbReference>
<dbReference type="InterPro" id="IPR008271">
    <property type="entry name" value="Ser/Thr_kinase_AS"/>
</dbReference>